<accession>A0A176W9W7</accession>
<protein>
    <submittedName>
        <fullName evidence="1">Uncharacterized protein</fullName>
    </submittedName>
</protein>
<dbReference type="AlphaFoldDB" id="A0A176W9W7"/>
<evidence type="ECO:0000313" key="1">
    <source>
        <dbReference type="EMBL" id="OAE29165.1"/>
    </source>
</evidence>
<gene>
    <name evidence="1" type="ORF">AXG93_1862s1220</name>
</gene>
<dbReference type="EMBL" id="LVLJ01001514">
    <property type="protein sequence ID" value="OAE29165.1"/>
    <property type="molecule type" value="Genomic_DNA"/>
</dbReference>
<keyword evidence="2" id="KW-1185">Reference proteome</keyword>
<proteinExistence type="predicted"/>
<organism evidence="1 2">
    <name type="scientific">Marchantia polymorpha subsp. ruderalis</name>
    <dbReference type="NCBI Taxonomy" id="1480154"/>
    <lineage>
        <taxon>Eukaryota</taxon>
        <taxon>Viridiplantae</taxon>
        <taxon>Streptophyta</taxon>
        <taxon>Embryophyta</taxon>
        <taxon>Marchantiophyta</taxon>
        <taxon>Marchantiopsida</taxon>
        <taxon>Marchantiidae</taxon>
        <taxon>Marchantiales</taxon>
        <taxon>Marchantiaceae</taxon>
        <taxon>Marchantia</taxon>
    </lineage>
</organism>
<comment type="caution">
    <text evidence="1">The sequence shown here is derived from an EMBL/GenBank/DDBJ whole genome shotgun (WGS) entry which is preliminary data.</text>
</comment>
<sequence length="96" mass="9650">MVTLPKISVHGKTTLAKAVSEDMISILRSGGESGVKEAGSGFAGKVAGKARMGIATRASVGVGETAALALRSTGWSVTDLFPRARSSALVCGVFGV</sequence>
<reference evidence="1" key="1">
    <citation type="submission" date="2016-03" db="EMBL/GenBank/DDBJ databases">
        <title>Mechanisms controlling the formation of the plant cell surface in tip-growing cells are functionally conserved among land plants.</title>
        <authorList>
            <person name="Honkanen S."/>
            <person name="Jones V.A."/>
            <person name="Morieri G."/>
            <person name="Champion C."/>
            <person name="Hetherington A.J."/>
            <person name="Kelly S."/>
            <person name="Saint-Marcoux D."/>
            <person name="Proust H."/>
            <person name="Prescott H."/>
            <person name="Dolan L."/>
        </authorList>
    </citation>
    <scope>NUCLEOTIDE SEQUENCE [LARGE SCALE GENOMIC DNA]</scope>
    <source>
        <tissue evidence="1">Whole gametophyte</tissue>
    </source>
</reference>
<evidence type="ECO:0000313" key="2">
    <source>
        <dbReference type="Proteomes" id="UP000077202"/>
    </source>
</evidence>
<name>A0A176W9W7_MARPO</name>
<dbReference type="Proteomes" id="UP000077202">
    <property type="component" value="Unassembled WGS sequence"/>
</dbReference>